<keyword evidence="3 6" id="KW-0812">Transmembrane</keyword>
<evidence type="ECO:0000256" key="6">
    <source>
        <dbReference type="SAM" id="Phobius"/>
    </source>
</evidence>
<dbReference type="PANTHER" id="PTHR42920">
    <property type="entry name" value="OS03G0707200 PROTEIN-RELATED"/>
    <property type="match status" value="1"/>
</dbReference>
<protein>
    <submittedName>
        <fullName evidence="8">DME family drug/metabolite transporter</fullName>
    </submittedName>
</protein>
<sequence>MTVRLAGIFAVLCAAVLWGTTGTLQTLLPADREPLVVAAIRLAVGALSLLAMALLAGDSRRAFAHLPLRPVIAAGMAIGLYNMLFFVAVTQAGVGVGTAIAIGSAPVWVTLYEALRLGRLPGPLRAFGQAISILGAALLVLDSGGGASVGGMVLAAAAGAAYAAYSVATGGLGGRVPPATLAAGTFTVAALIAAPAFIALPVAWAADPTAWPALAFLGVVTTGVAYALFTRGLARVATSTAVTLSLMEPLTAWLLAIFVVGEAVTAQRLIGAGLVFAGLALVTLAPVGRKTPQG</sequence>
<dbReference type="EMBL" id="OAOQ01000005">
    <property type="protein sequence ID" value="SNX70262.1"/>
    <property type="molecule type" value="Genomic_DNA"/>
</dbReference>
<reference evidence="9" key="1">
    <citation type="submission" date="2017-08" db="EMBL/GenBank/DDBJ databases">
        <authorList>
            <person name="Varghese N."/>
            <person name="Submissions S."/>
        </authorList>
    </citation>
    <scope>NUCLEOTIDE SEQUENCE [LARGE SCALE GENOMIC DNA]</scope>
    <source>
        <strain evidence="9">JA234</strain>
    </source>
</reference>
<evidence type="ECO:0000256" key="2">
    <source>
        <dbReference type="ARBA" id="ARBA00022475"/>
    </source>
</evidence>
<proteinExistence type="predicted"/>
<evidence type="ECO:0000256" key="4">
    <source>
        <dbReference type="ARBA" id="ARBA00022989"/>
    </source>
</evidence>
<evidence type="ECO:0000256" key="5">
    <source>
        <dbReference type="ARBA" id="ARBA00023136"/>
    </source>
</evidence>
<feature type="transmembrane region" description="Helical" evidence="6">
    <location>
        <begin position="180"/>
        <end position="204"/>
    </location>
</feature>
<name>A0A285CRV3_9RHOB</name>
<evidence type="ECO:0000313" key="8">
    <source>
        <dbReference type="EMBL" id="SNX70262.1"/>
    </source>
</evidence>
<dbReference type="GO" id="GO:0005886">
    <property type="term" value="C:plasma membrane"/>
    <property type="evidence" value="ECO:0007669"/>
    <property type="project" value="UniProtKB-SubCell"/>
</dbReference>
<dbReference type="InterPro" id="IPR000620">
    <property type="entry name" value="EamA_dom"/>
</dbReference>
<comment type="subcellular location">
    <subcellularLocation>
        <location evidence="1">Cell membrane</location>
        <topology evidence="1">Multi-pass membrane protein</topology>
    </subcellularLocation>
</comment>
<keyword evidence="9" id="KW-1185">Reference proteome</keyword>
<feature type="transmembrane region" description="Helical" evidence="6">
    <location>
        <begin position="147"/>
        <end position="168"/>
    </location>
</feature>
<feature type="domain" description="EamA" evidence="7">
    <location>
        <begin position="6"/>
        <end position="140"/>
    </location>
</feature>
<feature type="transmembrane region" description="Helical" evidence="6">
    <location>
        <begin position="124"/>
        <end position="141"/>
    </location>
</feature>
<feature type="transmembrane region" description="Helical" evidence="6">
    <location>
        <begin position="94"/>
        <end position="112"/>
    </location>
</feature>
<keyword evidence="2" id="KW-1003">Cell membrane</keyword>
<dbReference type="InterPro" id="IPR037185">
    <property type="entry name" value="EmrE-like"/>
</dbReference>
<feature type="transmembrane region" description="Helical" evidence="6">
    <location>
        <begin position="241"/>
        <end position="260"/>
    </location>
</feature>
<keyword evidence="5 6" id="KW-0472">Membrane</keyword>
<keyword evidence="4 6" id="KW-1133">Transmembrane helix</keyword>
<feature type="domain" description="EamA" evidence="7">
    <location>
        <begin position="151"/>
        <end position="283"/>
    </location>
</feature>
<dbReference type="AlphaFoldDB" id="A0A285CRV3"/>
<gene>
    <name evidence="8" type="ORF">SAMN05878503_105171</name>
</gene>
<dbReference type="RefSeq" id="WP_097030253.1">
    <property type="nucleotide sequence ID" value="NZ_OAOQ01000005.1"/>
</dbReference>
<feature type="transmembrane region" description="Helical" evidence="6">
    <location>
        <begin position="35"/>
        <end position="56"/>
    </location>
</feature>
<evidence type="ECO:0000256" key="1">
    <source>
        <dbReference type="ARBA" id="ARBA00004651"/>
    </source>
</evidence>
<evidence type="ECO:0000313" key="9">
    <source>
        <dbReference type="Proteomes" id="UP000219467"/>
    </source>
</evidence>
<dbReference type="Gene3D" id="1.10.3730.20">
    <property type="match status" value="1"/>
</dbReference>
<dbReference type="Proteomes" id="UP000219467">
    <property type="component" value="Unassembled WGS sequence"/>
</dbReference>
<feature type="transmembrane region" description="Helical" evidence="6">
    <location>
        <begin position="210"/>
        <end position="229"/>
    </location>
</feature>
<dbReference type="SUPFAM" id="SSF103481">
    <property type="entry name" value="Multidrug resistance efflux transporter EmrE"/>
    <property type="match status" value="2"/>
</dbReference>
<feature type="transmembrane region" description="Helical" evidence="6">
    <location>
        <begin position="68"/>
        <end position="88"/>
    </location>
</feature>
<dbReference type="PANTHER" id="PTHR42920:SF11">
    <property type="entry name" value="INNER MEMBRANE PROTEIN YTFF"/>
    <property type="match status" value="1"/>
</dbReference>
<evidence type="ECO:0000256" key="3">
    <source>
        <dbReference type="ARBA" id="ARBA00022692"/>
    </source>
</evidence>
<organism evidence="8 9">
    <name type="scientific">Cereibacter ovatus</name>
    <dbReference type="NCBI Taxonomy" id="439529"/>
    <lineage>
        <taxon>Bacteria</taxon>
        <taxon>Pseudomonadati</taxon>
        <taxon>Pseudomonadota</taxon>
        <taxon>Alphaproteobacteria</taxon>
        <taxon>Rhodobacterales</taxon>
        <taxon>Paracoccaceae</taxon>
        <taxon>Cereibacter</taxon>
    </lineage>
</organism>
<dbReference type="InterPro" id="IPR051258">
    <property type="entry name" value="Diverse_Substrate_Transporter"/>
</dbReference>
<feature type="transmembrane region" description="Helical" evidence="6">
    <location>
        <begin position="266"/>
        <end position="287"/>
    </location>
</feature>
<dbReference type="OrthoDB" id="9787117at2"/>
<accession>A0A285CRV3</accession>
<evidence type="ECO:0000259" key="7">
    <source>
        <dbReference type="Pfam" id="PF00892"/>
    </source>
</evidence>
<dbReference type="Pfam" id="PF00892">
    <property type="entry name" value="EamA"/>
    <property type="match status" value="2"/>
</dbReference>